<evidence type="ECO:0000259" key="2">
    <source>
        <dbReference type="Pfam" id="PF11127"/>
    </source>
</evidence>
<reference evidence="3" key="1">
    <citation type="submission" date="2018-06" db="EMBL/GenBank/DDBJ databases">
        <authorList>
            <person name="Zhirakovskaya E."/>
        </authorList>
    </citation>
    <scope>NUCLEOTIDE SEQUENCE</scope>
</reference>
<feature type="transmembrane region" description="Helical" evidence="1">
    <location>
        <begin position="12"/>
        <end position="32"/>
    </location>
</feature>
<gene>
    <name evidence="3" type="ORF">MNBD_GAMMA26-2297</name>
</gene>
<dbReference type="EMBL" id="UOFX01000044">
    <property type="protein sequence ID" value="VAX09125.1"/>
    <property type="molecule type" value="Genomic_DNA"/>
</dbReference>
<dbReference type="Pfam" id="PF11127">
    <property type="entry name" value="YgaP-like_TM"/>
    <property type="match status" value="1"/>
</dbReference>
<keyword evidence="1" id="KW-1133">Transmembrane helix</keyword>
<dbReference type="InterPro" id="IPR021309">
    <property type="entry name" value="YgaP-like_TM"/>
</dbReference>
<dbReference type="AlphaFoldDB" id="A0A3B1BS19"/>
<protein>
    <recommendedName>
        <fullName evidence="2">Inner membrane protein YgaP-like transmembrane domain-containing protein</fullName>
    </recommendedName>
</protein>
<feature type="transmembrane region" description="Helical" evidence="1">
    <location>
        <begin position="38"/>
        <end position="56"/>
    </location>
</feature>
<accession>A0A3B1BS19</accession>
<name>A0A3B1BS19_9ZZZZ</name>
<feature type="domain" description="Inner membrane protein YgaP-like transmembrane" evidence="2">
    <location>
        <begin position="2"/>
        <end position="60"/>
    </location>
</feature>
<proteinExistence type="predicted"/>
<sequence length="64" mass="6903">MMKENVGGIDRILRFAVGMGIIAWGIITQNLWGAIGAIPVFTAVIGWCPAYTNFGICTGRKCKT</sequence>
<evidence type="ECO:0000256" key="1">
    <source>
        <dbReference type="SAM" id="Phobius"/>
    </source>
</evidence>
<keyword evidence="1" id="KW-0812">Transmembrane</keyword>
<organism evidence="3">
    <name type="scientific">hydrothermal vent metagenome</name>
    <dbReference type="NCBI Taxonomy" id="652676"/>
    <lineage>
        <taxon>unclassified sequences</taxon>
        <taxon>metagenomes</taxon>
        <taxon>ecological metagenomes</taxon>
    </lineage>
</organism>
<keyword evidence="1" id="KW-0472">Membrane</keyword>
<evidence type="ECO:0000313" key="3">
    <source>
        <dbReference type="EMBL" id="VAX09125.1"/>
    </source>
</evidence>